<organism evidence="1 2">
    <name type="scientific">Mucilaginibacter corticis</name>
    <dbReference type="NCBI Taxonomy" id="2597670"/>
    <lineage>
        <taxon>Bacteria</taxon>
        <taxon>Pseudomonadati</taxon>
        <taxon>Bacteroidota</taxon>
        <taxon>Sphingobacteriia</taxon>
        <taxon>Sphingobacteriales</taxon>
        <taxon>Sphingobacteriaceae</taxon>
        <taxon>Mucilaginibacter</taxon>
    </lineage>
</organism>
<accession>A0A556M9W5</accession>
<protein>
    <recommendedName>
        <fullName evidence="3">RNA polymerase sigma-70 region 2 domain-containing protein</fullName>
    </recommendedName>
</protein>
<dbReference type="OrthoDB" id="799285at2"/>
<evidence type="ECO:0000313" key="1">
    <source>
        <dbReference type="EMBL" id="TSJ36618.1"/>
    </source>
</evidence>
<dbReference type="AlphaFoldDB" id="A0A556M9W5"/>
<dbReference type="RefSeq" id="WP_144250586.1">
    <property type="nucleotide sequence ID" value="NZ_VLPK01000006.1"/>
</dbReference>
<dbReference type="Proteomes" id="UP000318733">
    <property type="component" value="Unassembled WGS sequence"/>
</dbReference>
<dbReference type="EMBL" id="VLPK01000006">
    <property type="protein sequence ID" value="TSJ36618.1"/>
    <property type="molecule type" value="Genomic_DNA"/>
</dbReference>
<proteinExistence type="predicted"/>
<dbReference type="Gene3D" id="1.10.1740.10">
    <property type="match status" value="1"/>
</dbReference>
<dbReference type="GO" id="GO:0003700">
    <property type="term" value="F:DNA-binding transcription factor activity"/>
    <property type="evidence" value="ECO:0007669"/>
    <property type="project" value="InterPro"/>
</dbReference>
<evidence type="ECO:0000313" key="2">
    <source>
        <dbReference type="Proteomes" id="UP000318733"/>
    </source>
</evidence>
<name>A0A556M9W5_9SPHI</name>
<dbReference type="SUPFAM" id="SSF88946">
    <property type="entry name" value="Sigma2 domain of RNA polymerase sigma factors"/>
    <property type="match status" value="1"/>
</dbReference>
<evidence type="ECO:0008006" key="3">
    <source>
        <dbReference type="Google" id="ProtNLM"/>
    </source>
</evidence>
<dbReference type="InterPro" id="IPR013325">
    <property type="entry name" value="RNA_pol_sigma_r2"/>
</dbReference>
<gene>
    <name evidence="1" type="ORF">FO440_22590</name>
</gene>
<sequence>MRKPLTEAQLIREIKKRSEKGFSVLYDLYAPLLYKIIWLSVKDKELADRLLEDTFLAIGYQINEFPFQHKGFKLWMAGIAKRMALQHVKQPLSDTVQVDLPDFPLPDFQFEF</sequence>
<reference evidence="1 2" key="1">
    <citation type="submission" date="2019-07" db="EMBL/GenBank/DDBJ databases">
        <authorList>
            <person name="Huq M.A."/>
        </authorList>
    </citation>
    <scope>NUCLEOTIDE SEQUENCE [LARGE SCALE GENOMIC DNA]</scope>
    <source>
        <strain evidence="1 2">MAH-19</strain>
    </source>
</reference>
<keyword evidence="2" id="KW-1185">Reference proteome</keyword>
<dbReference type="GO" id="GO:0006352">
    <property type="term" value="P:DNA-templated transcription initiation"/>
    <property type="evidence" value="ECO:0007669"/>
    <property type="project" value="InterPro"/>
</dbReference>
<comment type="caution">
    <text evidence="1">The sequence shown here is derived from an EMBL/GenBank/DDBJ whole genome shotgun (WGS) entry which is preliminary data.</text>
</comment>